<evidence type="ECO:0000313" key="3">
    <source>
        <dbReference type="Proteomes" id="UP000318336"/>
    </source>
</evidence>
<dbReference type="CDD" id="cd00882">
    <property type="entry name" value="Ras_like_GTPase"/>
    <property type="match status" value="1"/>
</dbReference>
<dbReference type="InterPro" id="IPR005662">
    <property type="entry name" value="GTPase_Era-like"/>
</dbReference>
<organism evidence="2 3">
    <name type="scientific">Barrientosiimonas humi</name>
    <dbReference type="NCBI Taxonomy" id="999931"/>
    <lineage>
        <taxon>Bacteria</taxon>
        <taxon>Bacillati</taxon>
        <taxon>Actinomycetota</taxon>
        <taxon>Actinomycetes</taxon>
        <taxon>Micrococcales</taxon>
        <taxon>Dermacoccaceae</taxon>
        <taxon>Barrientosiimonas</taxon>
    </lineage>
</organism>
<dbReference type="EMBL" id="VFOK01000001">
    <property type="protein sequence ID" value="TQL32598.1"/>
    <property type="molecule type" value="Genomic_DNA"/>
</dbReference>
<dbReference type="GO" id="GO:0005525">
    <property type="term" value="F:GTP binding"/>
    <property type="evidence" value="ECO:0007669"/>
    <property type="project" value="InterPro"/>
</dbReference>
<name>A0A542X9T2_9MICO</name>
<feature type="domain" description="Dynamin N-terminal" evidence="1">
    <location>
        <begin position="69"/>
        <end position="215"/>
    </location>
</feature>
<evidence type="ECO:0000313" key="2">
    <source>
        <dbReference type="EMBL" id="TQL32598.1"/>
    </source>
</evidence>
<dbReference type="PANTHER" id="PTHR42698:SF1">
    <property type="entry name" value="GTPASE ERA, MITOCHONDRIAL"/>
    <property type="match status" value="1"/>
</dbReference>
<dbReference type="GO" id="GO:0019843">
    <property type="term" value="F:rRNA binding"/>
    <property type="evidence" value="ECO:0007669"/>
    <property type="project" value="TreeGrafter"/>
</dbReference>
<dbReference type="GO" id="GO:0000028">
    <property type="term" value="P:ribosomal small subunit assembly"/>
    <property type="evidence" value="ECO:0007669"/>
    <property type="project" value="TreeGrafter"/>
</dbReference>
<reference evidence="2 3" key="1">
    <citation type="submission" date="2019-06" db="EMBL/GenBank/DDBJ databases">
        <title>Sequencing the genomes of 1000 actinobacteria strains.</title>
        <authorList>
            <person name="Klenk H.-P."/>
        </authorList>
    </citation>
    <scope>NUCLEOTIDE SEQUENCE [LARGE SCALE GENOMIC DNA]</scope>
    <source>
        <strain evidence="2 3">DSM 24617</strain>
    </source>
</reference>
<dbReference type="InterPro" id="IPR027417">
    <property type="entry name" value="P-loop_NTPase"/>
</dbReference>
<dbReference type="OrthoDB" id="207675at2"/>
<comment type="caution">
    <text evidence="2">The sequence shown here is derived from an EMBL/GenBank/DDBJ whole genome shotgun (WGS) entry which is preliminary data.</text>
</comment>
<accession>A0A542X9T2</accession>
<dbReference type="Pfam" id="PF00350">
    <property type="entry name" value="Dynamin_N"/>
    <property type="match status" value="1"/>
</dbReference>
<dbReference type="SUPFAM" id="SSF52540">
    <property type="entry name" value="P-loop containing nucleoside triphosphate hydrolases"/>
    <property type="match status" value="1"/>
</dbReference>
<gene>
    <name evidence="2" type="ORF">FB554_0728</name>
</gene>
<proteinExistence type="predicted"/>
<dbReference type="AlphaFoldDB" id="A0A542X9T2"/>
<keyword evidence="3" id="KW-1185">Reference proteome</keyword>
<sequence length="575" mass="61277">MLAPVTDHPDTAPLVDAVRQLRGAVAASSLPLPVEQVSAERTNRVELLNQLDDYVLPRLTSIDAPLLCVVGGSTGAGKSTLVNSLVGDVVSRSGVLRPTTRASVLIHNPDDTRWFADQRVLPGLARLTGAPTQQDDPGQLRLVASRNIPPGLALLDAPDIDSVVEANRDLARQLLAAADLWLFVTTATRYADAVPWGLLQQATERGTSVAVVLNRVPVDAMEEVRADLAGMLMQQGLGQSPVFAVLESRLSEQGLLPAAEVERMRSWLSSLAADSRARSIVIRRTLDGALDSLTGRASALAGAVTAQEMAAQALAQAAHEPYVRARGEIEEGISDGSLLRGEVLARWQEFVGTGEWFRQLDEGVSRVRDKIASVLRGRGRAAPVEDLGEALHTGVAALIASHGESAAMGAARNWRSLPGGSELLADDRSLAQVSPQFDERVQRLVREWQGDVLEMVRSEAGGRRTTARLLAFGINGIGVMLMLVVFSATGGMLAGAEIGVAGGSAIVAQRVLEAVFGDQAVRSLAAKARELLLRRVDEVLADERARYDQALGRVELDPGAAEQLDRAISQLKAVR</sequence>
<dbReference type="InterPro" id="IPR045063">
    <property type="entry name" value="Dynamin_N"/>
</dbReference>
<dbReference type="PANTHER" id="PTHR42698">
    <property type="entry name" value="GTPASE ERA"/>
    <property type="match status" value="1"/>
</dbReference>
<dbReference type="GO" id="GO:0005829">
    <property type="term" value="C:cytosol"/>
    <property type="evidence" value="ECO:0007669"/>
    <property type="project" value="TreeGrafter"/>
</dbReference>
<protein>
    <recommendedName>
        <fullName evidence="1">Dynamin N-terminal domain-containing protein</fullName>
    </recommendedName>
</protein>
<dbReference type="Gene3D" id="3.40.50.300">
    <property type="entry name" value="P-loop containing nucleotide triphosphate hydrolases"/>
    <property type="match status" value="1"/>
</dbReference>
<evidence type="ECO:0000259" key="1">
    <source>
        <dbReference type="Pfam" id="PF00350"/>
    </source>
</evidence>
<dbReference type="GO" id="GO:0043024">
    <property type="term" value="F:ribosomal small subunit binding"/>
    <property type="evidence" value="ECO:0007669"/>
    <property type="project" value="TreeGrafter"/>
</dbReference>
<dbReference type="Proteomes" id="UP000318336">
    <property type="component" value="Unassembled WGS sequence"/>
</dbReference>